<proteinExistence type="predicted"/>
<organism evidence="2 3">
    <name type="scientific">Jannaschia aquimarina</name>
    <dbReference type="NCBI Taxonomy" id="935700"/>
    <lineage>
        <taxon>Bacteria</taxon>
        <taxon>Pseudomonadati</taxon>
        <taxon>Pseudomonadota</taxon>
        <taxon>Alphaproteobacteria</taxon>
        <taxon>Rhodobacterales</taxon>
        <taxon>Roseobacteraceae</taxon>
        <taxon>Jannaschia</taxon>
    </lineage>
</organism>
<dbReference type="Proteomes" id="UP000032232">
    <property type="component" value="Unassembled WGS sequence"/>
</dbReference>
<sequence>MRALALAILMATPAAAHDTLRPEIPSGTVVVMQPLFLDNHRTGAGPVRLVTHPHSPQVAARLTVPEYTRYQNAYRRALTHLSFHMPVHRAEREAHHRAWHAVVAPTSTGLPTSFVTDPIPRR</sequence>
<evidence type="ECO:0000313" key="3">
    <source>
        <dbReference type="Proteomes" id="UP000032232"/>
    </source>
</evidence>
<comment type="caution">
    <text evidence="2">The sequence shown here is derived from an EMBL/GenBank/DDBJ whole genome shotgun (WGS) entry which is preliminary data.</text>
</comment>
<protein>
    <submittedName>
        <fullName evidence="2">Uncharacterized protein</fullName>
    </submittedName>
</protein>
<feature type="chain" id="PRO_5002230023" evidence="1">
    <location>
        <begin position="17"/>
        <end position="122"/>
    </location>
</feature>
<dbReference type="EMBL" id="JYFE01000025">
    <property type="protein sequence ID" value="KIT16926.1"/>
    <property type="molecule type" value="Genomic_DNA"/>
</dbReference>
<dbReference type="PATRIC" id="fig|935700.4.peg.1476"/>
<reference evidence="2 3" key="1">
    <citation type="submission" date="2015-02" db="EMBL/GenBank/DDBJ databases">
        <title>Genome Sequence of Jannaschia aquimarina DSM28248, a member of the Roseobacter clade.</title>
        <authorList>
            <person name="Voget S."/>
            <person name="Daniel R."/>
        </authorList>
    </citation>
    <scope>NUCLEOTIDE SEQUENCE [LARGE SCALE GENOMIC DNA]</scope>
    <source>
        <strain evidence="2 3">GSW-M26</strain>
    </source>
</reference>
<name>A0A0D1EJ08_9RHOB</name>
<evidence type="ECO:0000313" key="2">
    <source>
        <dbReference type="EMBL" id="KIT16926.1"/>
    </source>
</evidence>
<dbReference type="AlphaFoldDB" id="A0A0D1EJ08"/>
<accession>A0A0D1EJ08</accession>
<gene>
    <name evidence="2" type="ORF">jaqu_14250</name>
</gene>
<dbReference type="STRING" id="935700.jaqu_14250"/>
<evidence type="ECO:0000256" key="1">
    <source>
        <dbReference type="SAM" id="SignalP"/>
    </source>
</evidence>
<keyword evidence="1" id="KW-0732">Signal</keyword>
<feature type="signal peptide" evidence="1">
    <location>
        <begin position="1"/>
        <end position="16"/>
    </location>
</feature>
<dbReference type="RefSeq" id="WP_043918253.1">
    <property type="nucleotide sequence ID" value="NZ_FZPF01000006.1"/>
</dbReference>
<keyword evidence="3" id="KW-1185">Reference proteome</keyword>